<accession>A0AAD4XEQ3</accession>
<evidence type="ECO:0000313" key="1">
    <source>
        <dbReference type="EMBL" id="KAI3907389.1"/>
    </source>
</evidence>
<dbReference type="EMBL" id="JAJJMB010010620">
    <property type="protein sequence ID" value="KAI3907389.1"/>
    <property type="molecule type" value="Genomic_DNA"/>
</dbReference>
<sequence>MLLVEIKKSLLQSAPPPPSSSTNITVDCESNTTVEARVDGNGWSTLTPNFISIKPKFTGLNNSPQIKVLHKHWCLIIRKNRTLQICCNNG</sequence>
<dbReference type="Proteomes" id="UP001202328">
    <property type="component" value="Unassembled WGS sequence"/>
</dbReference>
<reference evidence="1" key="1">
    <citation type="submission" date="2022-04" db="EMBL/GenBank/DDBJ databases">
        <title>A functionally conserved STORR gene fusion in Papaver species that diverged 16.8 million years ago.</title>
        <authorList>
            <person name="Catania T."/>
        </authorList>
    </citation>
    <scope>NUCLEOTIDE SEQUENCE</scope>
    <source>
        <strain evidence="1">S-188037</strain>
    </source>
</reference>
<name>A0AAD4XEQ3_9MAGN</name>
<organism evidence="1 2">
    <name type="scientific">Papaver atlanticum</name>
    <dbReference type="NCBI Taxonomy" id="357466"/>
    <lineage>
        <taxon>Eukaryota</taxon>
        <taxon>Viridiplantae</taxon>
        <taxon>Streptophyta</taxon>
        <taxon>Embryophyta</taxon>
        <taxon>Tracheophyta</taxon>
        <taxon>Spermatophyta</taxon>
        <taxon>Magnoliopsida</taxon>
        <taxon>Ranunculales</taxon>
        <taxon>Papaveraceae</taxon>
        <taxon>Papaveroideae</taxon>
        <taxon>Papaver</taxon>
    </lineage>
</organism>
<gene>
    <name evidence="1" type="ORF">MKW98_010739</name>
</gene>
<keyword evidence="2" id="KW-1185">Reference proteome</keyword>
<comment type="caution">
    <text evidence="1">The sequence shown here is derived from an EMBL/GenBank/DDBJ whole genome shotgun (WGS) entry which is preliminary data.</text>
</comment>
<evidence type="ECO:0000313" key="2">
    <source>
        <dbReference type="Proteomes" id="UP001202328"/>
    </source>
</evidence>
<dbReference type="AlphaFoldDB" id="A0AAD4XEQ3"/>
<protein>
    <submittedName>
        <fullName evidence="1">Uncharacterized protein</fullName>
    </submittedName>
</protein>
<proteinExistence type="predicted"/>